<evidence type="ECO:0000256" key="1">
    <source>
        <dbReference type="ARBA" id="ARBA00004141"/>
    </source>
</evidence>
<feature type="transmembrane region" description="Helical" evidence="5">
    <location>
        <begin position="56"/>
        <end position="74"/>
    </location>
</feature>
<dbReference type="InterPro" id="IPR026841">
    <property type="entry name" value="Aur1/Ipt1"/>
</dbReference>
<evidence type="ECO:0000259" key="6">
    <source>
        <dbReference type="Pfam" id="PF14378"/>
    </source>
</evidence>
<comment type="subcellular location">
    <subcellularLocation>
        <location evidence="1">Membrane</location>
        <topology evidence="1">Multi-pass membrane protein</topology>
    </subcellularLocation>
</comment>
<keyword evidence="2 5" id="KW-0812">Transmembrane</keyword>
<evidence type="ECO:0000256" key="2">
    <source>
        <dbReference type="ARBA" id="ARBA00022692"/>
    </source>
</evidence>
<feature type="transmembrane region" description="Helical" evidence="5">
    <location>
        <begin position="223"/>
        <end position="243"/>
    </location>
</feature>
<feature type="transmembrane region" description="Helical" evidence="5">
    <location>
        <begin position="155"/>
        <end position="175"/>
    </location>
</feature>
<name>A0A1G9UPY5_9SPHI</name>
<dbReference type="PANTHER" id="PTHR31310">
    <property type="match status" value="1"/>
</dbReference>
<feature type="transmembrane region" description="Helical" evidence="5">
    <location>
        <begin position="17"/>
        <end position="35"/>
    </location>
</feature>
<dbReference type="PANTHER" id="PTHR31310:SF7">
    <property type="entry name" value="PA-PHOSPHATASE RELATED-FAMILY PROTEIN DDB_G0268928"/>
    <property type="match status" value="1"/>
</dbReference>
<proteinExistence type="predicted"/>
<accession>A0A1G9UPY5</accession>
<dbReference type="Pfam" id="PF14378">
    <property type="entry name" value="PAP2_3"/>
    <property type="match status" value="1"/>
</dbReference>
<keyword evidence="8" id="KW-1185">Reference proteome</keyword>
<sequence>MHNDSPKNTRLFTKKDIVLTLLLSVFYLLLSNLFVGFKTDQLVLIFIFNTLYISQATRKFIIGFSIFIIYWIVFDYMKAFPNYWFNEVHIESLYQIEKSWFGINFQGMVITPNEYWLLHTNSFLDVCSGLFYIMWIPVPLALATFLFFRNRQQFQYFSLTFVLVNFIGFAIYYAYPAAPPWYVKEYGFNFFANTKGNSAGLSRFDLFFDFSLFQSIYSKGSNVFAAMPSLHSSYPVTVLYYGLKNHLGKINIFFAIVMVGIWFAAIYTSHHYMLDVLAGIITAIVGISVFNLLARTPQIKKYLDLFQSKIS</sequence>
<evidence type="ECO:0000256" key="3">
    <source>
        <dbReference type="ARBA" id="ARBA00022989"/>
    </source>
</evidence>
<dbReference type="EMBL" id="FNHH01000017">
    <property type="protein sequence ID" value="SDM61926.1"/>
    <property type="molecule type" value="Genomic_DNA"/>
</dbReference>
<dbReference type="OrthoDB" id="629685at2"/>
<evidence type="ECO:0000313" key="8">
    <source>
        <dbReference type="Proteomes" id="UP000199226"/>
    </source>
</evidence>
<evidence type="ECO:0000256" key="5">
    <source>
        <dbReference type="SAM" id="Phobius"/>
    </source>
</evidence>
<protein>
    <submittedName>
        <fullName evidence="7">PAP2 superfamily protein</fullName>
    </submittedName>
</protein>
<dbReference type="AlphaFoldDB" id="A0A1G9UPY5"/>
<evidence type="ECO:0000256" key="4">
    <source>
        <dbReference type="ARBA" id="ARBA00023136"/>
    </source>
</evidence>
<feature type="domain" description="Inositolphosphotransferase Aur1/Ipt1" evidence="6">
    <location>
        <begin position="114"/>
        <end position="287"/>
    </location>
</feature>
<feature type="transmembrane region" description="Helical" evidence="5">
    <location>
        <begin position="250"/>
        <end position="270"/>
    </location>
</feature>
<dbReference type="InterPro" id="IPR052185">
    <property type="entry name" value="IPC_Synthase-Related"/>
</dbReference>
<dbReference type="STRING" id="990371.SAMN05421813_11737"/>
<keyword evidence="4 5" id="KW-0472">Membrane</keyword>
<organism evidence="7 8">
    <name type="scientific">Daejeonella rubra</name>
    <dbReference type="NCBI Taxonomy" id="990371"/>
    <lineage>
        <taxon>Bacteria</taxon>
        <taxon>Pseudomonadati</taxon>
        <taxon>Bacteroidota</taxon>
        <taxon>Sphingobacteriia</taxon>
        <taxon>Sphingobacteriales</taxon>
        <taxon>Sphingobacteriaceae</taxon>
        <taxon>Daejeonella</taxon>
    </lineage>
</organism>
<dbReference type="CDD" id="cd03386">
    <property type="entry name" value="PAP2_Aur1_like"/>
    <property type="match status" value="1"/>
</dbReference>
<dbReference type="GO" id="GO:0016020">
    <property type="term" value="C:membrane"/>
    <property type="evidence" value="ECO:0007669"/>
    <property type="project" value="UniProtKB-SubCell"/>
</dbReference>
<feature type="transmembrane region" description="Helical" evidence="5">
    <location>
        <begin position="129"/>
        <end position="148"/>
    </location>
</feature>
<feature type="transmembrane region" description="Helical" evidence="5">
    <location>
        <begin position="276"/>
        <end position="294"/>
    </location>
</feature>
<reference evidence="8" key="1">
    <citation type="submission" date="2016-10" db="EMBL/GenBank/DDBJ databases">
        <authorList>
            <person name="Varghese N."/>
            <person name="Submissions S."/>
        </authorList>
    </citation>
    <scope>NUCLEOTIDE SEQUENCE [LARGE SCALE GENOMIC DNA]</scope>
    <source>
        <strain evidence="8">DSM 24536</strain>
    </source>
</reference>
<gene>
    <name evidence="7" type="ORF">SAMN05421813_11737</name>
</gene>
<dbReference type="Proteomes" id="UP000199226">
    <property type="component" value="Unassembled WGS sequence"/>
</dbReference>
<evidence type="ECO:0000313" key="7">
    <source>
        <dbReference type="EMBL" id="SDM61926.1"/>
    </source>
</evidence>
<keyword evidence="3 5" id="KW-1133">Transmembrane helix</keyword>